<sequence>ASLTWMSGESASLTAHGDSHLAAGHSASLTAAREVSLFTATEDLAAVAAAGPLSLRAHTDALELAADKSVSVTSSGEGIDILAQQKIVLSAGQSQIELNGANITFKCPGKFEVKGASHAFEGGGSAAASAPELPSGHVARVPDAEITLLSTEPEQYSERLAVFSSVTGESVALPYVLVLNGAVVEKGRTGGDGLAPRRIRKEAEQLHALIGPKGDWAIEYHDDLPALAPAHDGLNDSEASE</sequence>
<gene>
    <name evidence="2" type="ORF">GGR36_004343</name>
</gene>
<accession>A0A840BNT4</accession>
<evidence type="ECO:0000313" key="3">
    <source>
        <dbReference type="Proteomes" id="UP000561045"/>
    </source>
</evidence>
<name>A0A840BNT4_9RHOO</name>
<dbReference type="InterPro" id="IPR018769">
    <property type="entry name" value="VgrG2_DUF2345"/>
</dbReference>
<feature type="domain" description="DUF2345" evidence="1">
    <location>
        <begin position="2"/>
        <end position="123"/>
    </location>
</feature>
<organism evidence="2 3">
    <name type="scientific">Niveibacterium umoris</name>
    <dbReference type="NCBI Taxonomy" id="1193620"/>
    <lineage>
        <taxon>Bacteria</taxon>
        <taxon>Pseudomonadati</taxon>
        <taxon>Pseudomonadota</taxon>
        <taxon>Betaproteobacteria</taxon>
        <taxon>Rhodocyclales</taxon>
        <taxon>Rhodocyclaceae</taxon>
        <taxon>Niveibacterium</taxon>
    </lineage>
</organism>
<feature type="non-terminal residue" evidence="2">
    <location>
        <position position="1"/>
    </location>
</feature>
<dbReference type="Pfam" id="PF10106">
    <property type="entry name" value="DUF2345"/>
    <property type="match status" value="1"/>
</dbReference>
<evidence type="ECO:0000259" key="1">
    <source>
        <dbReference type="Pfam" id="PF10106"/>
    </source>
</evidence>
<comment type="caution">
    <text evidence="2">The sequence shown here is derived from an EMBL/GenBank/DDBJ whole genome shotgun (WGS) entry which is preliminary data.</text>
</comment>
<dbReference type="Proteomes" id="UP000561045">
    <property type="component" value="Unassembled WGS sequence"/>
</dbReference>
<dbReference type="RefSeq" id="WP_183638615.1">
    <property type="nucleotide sequence ID" value="NZ_JACIET010000011.1"/>
</dbReference>
<evidence type="ECO:0000313" key="2">
    <source>
        <dbReference type="EMBL" id="MBB4014975.1"/>
    </source>
</evidence>
<dbReference type="AlphaFoldDB" id="A0A840BNT4"/>
<proteinExistence type="predicted"/>
<dbReference type="EMBL" id="JACIET010000011">
    <property type="protein sequence ID" value="MBB4014975.1"/>
    <property type="molecule type" value="Genomic_DNA"/>
</dbReference>
<protein>
    <submittedName>
        <fullName evidence="2">Uncharacterized protein (DUF2345 family)</fullName>
    </submittedName>
</protein>
<reference evidence="2 3" key="1">
    <citation type="submission" date="2020-08" db="EMBL/GenBank/DDBJ databases">
        <title>Genomic Encyclopedia of Type Strains, Phase IV (KMG-IV): sequencing the most valuable type-strain genomes for metagenomic binning, comparative biology and taxonomic classification.</title>
        <authorList>
            <person name="Goeker M."/>
        </authorList>
    </citation>
    <scope>NUCLEOTIDE SEQUENCE [LARGE SCALE GENOMIC DNA]</scope>
    <source>
        <strain evidence="2 3">DSM 106739</strain>
    </source>
</reference>
<keyword evidence="3" id="KW-1185">Reference proteome</keyword>